<dbReference type="GO" id="GO:0016020">
    <property type="term" value="C:membrane"/>
    <property type="evidence" value="ECO:0007669"/>
    <property type="project" value="UniProtKB-SubCell"/>
</dbReference>
<dbReference type="EMBL" id="LAJG01000005">
    <property type="protein sequence ID" value="KKB81331.1"/>
    <property type="molecule type" value="Genomic_DNA"/>
</dbReference>
<evidence type="ECO:0000313" key="7">
    <source>
        <dbReference type="Proteomes" id="UP000033514"/>
    </source>
</evidence>
<gene>
    <name evidence="6" type="ORF">VW35_03255</name>
</gene>
<dbReference type="Gene3D" id="1.20.120.550">
    <property type="entry name" value="Membrane associated eicosanoid/glutathione metabolism-like domain"/>
    <property type="match status" value="1"/>
</dbReference>
<reference evidence="6 7" key="1">
    <citation type="submission" date="2015-03" db="EMBL/GenBank/DDBJ databases">
        <authorList>
            <person name="Hassan Y.I."/>
            <person name="Lepp D."/>
            <person name="Zhou T."/>
        </authorList>
    </citation>
    <scope>NUCLEOTIDE SEQUENCE [LARGE SCALE GENOMIC DNA]</scope>
    <source>
        <strain evidence="6 7">GH2-10</strain>
    </source>
</reference>
<comment type="subcellular location">
    <subcellularLocation>
        <location evidence="1">Membrane</location>
    </subcellularLocation>
</comment>
<dbReference type="Pfam" id="PF01124">
    <property type="entry name" value="MAPEG"/>
    <property type="match status" value="1"/>
</dbReference>
<keyword evidence="2 5" id="KW-0812">Transmembrane</keyword>
<dbReference type="InterPro" id="IPR001129">
    <property type="entry name" value="Membr-assoc_MAPEG"/>
</dbReference>
<dbReference type="AlphaFoldDB" id="A0A0F5LG04"/>
<dbReference type="RefSeq" id="WP_046141521.1">
    <property type="nucleotide sequence ID" value="NZ_LAJG01000005.1"/>
</dbReference>
<name>A0A0F5LG04_9HYPH</name>
<dbReference type="STRING" id="361041.VW35_03255"/>
<keyword evidence="3 5" id="KW-1133">Transmembrane helix</keyword>
<keyword evidence="7" id="KW-1185">Reference proteome</keyword>
<evidence type="ECO:0000256" key="2">
    <source>
        <dbReference type="ARBA" id="ARBA00022692"/>
    </source>
</evidence>
<evidence type="ECO:0000256" key="5">
    <source>
        <dbReference type="SAM" id="Phobius"/>
    </source>
</evidence>
<dbReference type="InterPro" id="IPR023352">
    <property type="entry name" value="MAPEG-like_dom_sf"/>
</dbReference>
<organism evidence="6 7">
    <name type="scientific">Devosia soli</name>
    <dbReference type="NCBI Taxonomy" id="361041"/>
    <lineage>
        <taxon>Bacteria</taxon>
        <taxon>Pseudomonadati</taxon>
        <taxon>Pseudomonadota</taxon>
        <taxon>Alphaproteobacteria</taxon>
        <taxon>Hyphomicrobiales</taxon>
        <taxon>Devosiaceae</taxon>
        <taxon>Devosia</taxon>
    </lineage>
</organism>
<comment type="caution">
    <text evidence="6">The sequence shown here is derived from an EMBL/GenBank/DDBJ whole genome shotgun (WGS) entry which is preliminary data.</text>
</comment>
<dbReference type="Proteomes" id="UP000033514">
    <property type="component" value="Unassembled WGS sequence"/>
</dbReference>
<feature type="transmembrane region" description="Helical" evidence="5">
    <location>
        <begin position="117"/>
        <end position="140"/>
    </location>
</feature>
<evidence type="ECO:0000256" key="3">
    <source>
        <dbReference type="ARBA" id="ARBA00022989"/>
    </source>
</evidence>
<dbReference type="PATRIC" id="fig|361041.3.peg.4048"/>
<accession>A0A0F5LG04</accession>
<keyword evidence="4 5" id="KW-0472">Membrane</keyword>
<evidence type="ECO:0000313" key="6">
    <source>
        <dbReference type="EMBL" id="KKB81331.1"/>
    </source>
</evidence>
<proteinExistence type="predicted"/>
<feature type="transmembrane region" description="Helical" evidence="5">
    <location>
        <begin position="70"/>
        <end position="97"/>
    </location>
</feature>
<evidence type="ECO:0008006" key="8">
    <source>
        <dbReference type="Google" id="ProtNLM"/>
    </source>
</evidence>
<sequence length="144" mass="16015">MPLTEKLLVLAMAAQVLLAVAILVMMGRERVPRVMSGEIPMADIAVERSAYPLRARLLSNNFDNQFQLPVLFLVAALLALQVGVIGWVEVLFAWVFVALRYLHAAIHITSNHVLHRFMAYSAGLAVLVLFWLWLVGKILLAPSI</sequence>
<evidence type="ECO:0000256" key="4">
    <source>
        <dbReference type="ARBA" id="ARBA00023136"/>
    </source>
</evidence>
<evidence type="ECO:0000256" key="1">
    <source>
        <dbReference type="ARBA" id="ARBA00004370"/>
    </source>
</evidence>
<dbReference type="SUPFAM" id="SSF161084">
    <property type="entry name" value="MAPEG domain-like"/>
    <property type="match status" value="1"/>
</dbReference>
<protein>
    <recommendedName>
        <fullName evidence="8">MAPEG family protein</fullName>
    </recommendedName>
</protein>
<feature type="transmembrane region" description="Helical" evidence="5">
    <location>
        <begin position="6"/>
        <end position="26"/>
    </location>
</feature>